<feature type="compositionally biased region" description="Low complexity" evidence="6">
    <location>
        <begin position="152"/>
        <end position="165"/>
    </location>
</feature>
<evidence type="ECO:0000256" key="6">
    <source>
        <dbReference type="SAM" id="MobiDB-lite"/>
    </source>
</evidence>
<protein>
    <recommendedName>
        <fullName evidence="8">Phage shock protein PspC N-terminal domain-containing protein</fullName>
    </recommendedName>
</protein>
<sequence length="435" mass="45803">MTRDDVRNLDRLRRTTGPNKYVAGVAGGVARHLDIDPAIVRVLFVVLTFFGGTGLMLYGALWLLLPEDDGDQAIINLDNRNLMFALMAVLVFGTVLLVGDSWGGFGFPWPLTVIGLVIAVVLLSRDRKNQGVPPAAPPQVPQQATPYGAMVPPTGDAGATAATAPPTAPPSAAPTSGAPADVYSTAHYPVLPPGYEQPSHPEPQTQYRYQHQDQPPGGAWQPTVPGRPGNPRKRGPILFWFTMALAALGVGILGIVDVSGSSVPASAYPALVLTVIGAMLLIGAFFGRAGGLIFVGLIAAAATAGSAVADRYEGEVTTIAPATVSEAPATYDFDAGEIIFDLSAVSDPEELEGRDFQLHGDLGRIEVIIPDRVDVDVDAYVDGLGDVSLFGQHADGIGPRLTKFHDEPDELATFTLDVDLSVGEIVIQTQQEASR</sequence>
<name>A0ABN2XZB3_9ACTN</name>
<dbReference type="Pfam" id="PF04024">
    <property type="entry name" value="PspC"/>
    <property type="match status" value="1"/>
</dbReference>
<keyword evidence="3 7" id="KW-0812">Transmembrane</keyword>
<dbReference type="PANTHER" id="PTHR33885:SF3">
    <property type="entry name" value="PHAGE SHOCK PROTEIN C"/>
    <property type="match status" value="1"/>
</dbReference>
<evidence type="ECO:0000313" key="10">
    <source>
        <dbReference type="Proteomes" id="UP001500575"/>
    </source>
</evidence>
<feature type="transmembrane region" description="Helical" evidence="7">
    <location>
        <begin position="105"/>
        <end position="123"/>
    </location>
</feature>
<evidence type="ECO:0000259" key="8">
    <source>
        <dbReference type="Pfam" id="PF04024"/>
    </source>
</evidence>
<gene>
    <name evidence="9" type="ORF">GCM10009843_11900</name>
</gene>
<feature type="region of interest" description="Disordered" evidence="6">
    <location>
        <begin position="193"/>
        <end position="231"/>
    </location>
</feature>
<dbReference type="InterPro" id="IPR052027">
    <property type="entry name" value="PspC"/>
</dbReference>
<comment type="caution">
    <text evidence="9">The sequence shown here is derived from an EMBL/GenBank/DDBJ whole genome shotgun (WGS) entry which is preliminary data.</text>
</comment>
<evidence type="ECO:0000256" key="5">
    <source>
        <dbReference type="ARBA" id="ARBA00023136"/>
    </source>
</evidence>
<dbReference type="PANTHER" id="PTHR33885">
    <property type="entry name" value="PHAGE SHOCK PROTEIN C"/>
    <property type="match status" value="1"/>
</dbReference>
<reference evidence="9 10" key="1">
    <citation type="journal article" date="2019" name="Int. J. Syst. Evol. Microbiol.">
        <title>The Global Catalogue of Microorganisms (GCM) 10K type strain sequencing project: providing services to taxonomists for standard genome sequencing and annotation.</title>
        <authorList>
            <consortium name="The Broad Institute Genomics Platform"/>
            <consortium name="The Broad Institute Genome Sequencing Center for Infectious Disease"/>
            <person name="Wu L."/>
            <person name="Ma J."/>
        </authorList>
    </citation>
    <scope>NUCLEOTIDE SEQUENCE [LARGE SCALE GENOMIC DNA]</scope>
    <source>
        <strain evidence="9 10">JCM 16021</strain>
    </source>
</reference>
<evidence type="ECO:0000256" key="2">
    <source>
        <dbReference type="ARBA" id="ARBA00022475"/>
    </source>
</evidence>
<evidence type="ECO:0000256" key="3">
    <source>
        <dbReference type="ARBA" id="ARBA00022692"/>
    </source>
</evidence>
<evidence type="ECO:0000313" key="9">
    <source>
        <dbReference type="EMBL" id="GAA2119293.1"/>
    </source>
</evidence>
<evidence type="ECO:0000256" key="4">
    <source>
        <dbReference type="ARBA" id="ARBA00022989"/>
    </source>
</evidence>
<feature type="transmembrane region" description="Helical" evidence="7">
    <location>
        <begin position="268"/>
        <end position="286"/>
    </location>
</feature>
<keyword evidence="4 7" id="KW-1133">Transmembrane helix</keyword>
<dbReference type="InterPro" id="IPR007168">
    <property type="entry name" value="Phageshock_PspC_N"/>
</dbReference>
<feature type="compositionally biased region" description="Polar residues" evidence="6">
    <location>
        <begin position="202"/>
        <end position="213"/>
    </location>
</feature>
<keyword evidence="10" id="KW-1185">Reference proteome</keyword>
<feature type="transmembrane region" description="Helical" evidence="7">
    <location>
        <begin position="38"/>
        <end position="61"/>
    </location>
</feature>
<accession>A0ABN2XZB3</accession>
<proteinExistence type="predicted"/>
<comment type="subcellular location">
    <subcellularLocation>
        <location evidence="1">Cell membrane</location>
        <topology evidence="1">Single-pass membrane protein</topology>
    </subcellularLocation>
</comment>
<keyword evidence="5 7" id="KW-0472">Membrane</keyword>
<feature type="domain" description="Phage shock protein PspC N-terminal" evidence="8">
    <location>
        <begin position="12"/>
        <end position="67"/>
    </location>
</feature>
<dbReference type="EMBL" id="BAAAQQ010000003">
    <property type="protein sequence ID" value="GAA2119293.1"/>
    <property type="molecule type" value="Genomic_DNA"/>
</dbReference>
<feature type="transmembrane region" description="Helical" evidence="7">
    <location>
        <begin position="237"/>
        <end position="256"/>
    </location>
</feature>
<organism evidence="9 10">
    <name type="scientific">Nocardioides bigeumensis</name>
    <dbReference type="NCBI Taxonomy" id="433657"/>
    <lineage>
        <taxon>Bacteria</taxon>
        <taxon>Bacillati</taxon>
        <taxon>Actinomycetota</taxon>
        <taxon>Actinomycetes</taxon>
        <taxon>Propionibacteriales</taxon>
        <taxon>Nocardioidaceae</taxon>
        <taxon>Nocardioides</taxon>
    </lineage>
</organism>
<evidence type="ECO:0000256" key="7">
    <source>
        <dbReference type="SAM" id="Phobius"/>
    </source>
</evidence>
<keyword evidence="2" id="KW-1003">Cell membrane</keyword>
<feature type="transmembrane region" description="Helical" evidence="7">
    <location>
        <begin position="82"/>
        <end position="99"/>
    </location>
</feature>
<evidence type="ECO:0000256" key="1">
    <source>
        <dbReference type="ARBA" id="ARBA00004162"/>
    </source>
</evidence>
<dbReference type="Proteomes" id="UP001500575">
    <property type="component" value="Unassembled WGS sequence"/>
</dbReference>
<feature type="transmembrane region" description="Helical" evidence="7">
    <location>
        <begin position="291"/>
        <end position="309"/>
    </location>
</feature>
<feature type="region of interest" description="Disordered" evidence="6">
    <location>
        <begin position="130"/>
        <end position="178"/>
    </location>
</feature>